<evidence type="ECO:0000259" key="12">
    <source>
        <dbReference type="SMART" id="SM01016"/>
    </source>
</evidence>
<evidence type="ECO:0000256" key="1">
    <source>
        <dbReference type="ARBA" id="ARBA00005594"/>
    </source>
</evidence>
<evidence type="ECO:0000313" key="13">
    <source>
        <dbReference type="EMBL" id="MEQ3354072.1"/>
    </source>
</evidence>
<protein>
    <recommendedName>
        <fullName evidence="9">Arginine--tRNA ligase</fullName>
        <ecNumber evidence="9">6.1.1.19</ecNumber>
    </recommendedName>
    <alternativeName>
        <fullName evidence="9">Arginyl-tRNA synthetase</fullName>
        <shortName evidence="9">ArgRS</shortName>
    </alternativeName>
</protein>
<evidence type="ECO:0000256" key="5">
    <source>
        <dbReference type="ARBA" id="ARBA00022840"/>
    </source>
</evidence>
<keyword evidence="2 9" id="KW-0963">Cytoplasm</keyword>
<dbReference type="CDD" id="cd00671">
    <property type="entry name" value="ArgRS_core"/>
    <property type="match status" value="1"/>
</dbReference>
<comment type="catalytic activity">
    <reaction evidence="8 9">
        <text>tRNA(Arg) + L-arginine + ATP = L-arginyl-tRNA(Arg) + AMP + diphosphate</text>
        <dbReference type="Rhea" id="RHEA:20301"/>
        <dbReference type="Rhea" id="RHEA-COMP:9658"/>
        <dbReference type="Rhea" id="RHEA-COMP:9673"/>
        <dbReference type="ChEBI" id="CHEBI:30616"/>
        <dbReference type="ChEBI" id="CHEBI:32682"/>
        <dbReference type="ChEBI" id="CHEBI:33019"/>
        <dbReference type="ChEBI" id="CHEBI:78442"/>
        <dbReference type="ChEBI" id="CHEBI:78513"/>
        <dbReference type="ChEBI" id="CHEBI:456215"/>
        <dbReference type="EC" id="6.1.1.19"/>
    </reaction>
</comment>
<evidence type="ECO:0000256" key="9">
    <source>
        <dbReference type="HAMAP-Rule" id="MF_00123"/>
    </source>
</evidence>
<dbReference type="CDD" id="cd07956">
    <property type="entry name" value="Anticodon_Ia_Arg"/>
    <property type="match status" value="1"/>
</dbReference>
<dbReference type="PRINTS" id="PR01038">
    <property type="entry name" value="TRNASYNTHARG"/>
</dbReference>
<dbReference type="Pfam" id="PF03485">
    <property type="entry name" value="Arg_tRNA_synt_N"/>
    <property type="match status" value="1"/>
</dbReference>
<dbReference type="InterPro" id="IPR036695">
    <property type="entry name" value="Arg-tRNA-synth_N_sf"/>
</dbReference>
<dbReference type="HAMAP" id="MF_00123">
    <property type="entry name" value="Arg_tRNA_synth"/>
    <property type="match status" value="1"/>
</dbReference>
<dbReference type="Gene3D" id="3.30.1360.70">
    <property type="entry name" value="Arginyl tRNA synthetase N-terminal domain"/>
    <property type="match status" value="1"/>
</dbReference>
<accession>A0ABV1J797</accession>
<feature type="short sequence motif" description="'HIGH' region" evidence="9">
    <location>
        <begin position="122"/>
        <end position="132"/>
    </location>
</feature>
<dbReference type="Proteomes" id="UP001481872">
    <property type="component" value="Unassembled WGS sequence"/>
</dbReference>
<evidence type="ECO:0000313" key="14">
    <source>
        <dbReference type="Proteomes" id="UP001481872"/>
    </source>
</evidence>
<dbReference type="SMART" id="SM01016">
    <property type="entry name" value="Arg_tRNA_synt_N"/>
    <property type="match status" value="1"/>
</dbReference>
<dbReference type="InterPro" id="IPR014729">
    <property type="entry name" value="Rossmann-like_a/b/a_fold"/>
</dbReference>
<dbReference type="EC" id="6.1.1.19" evidence="9"/>
<dbReference type="InterPro" id="IPR001412">
    <property type="entry name" value="aa-tRNA-synth_I_CS"/>
</dbReference>
<dbReference type="Pfam" id="PF05746">
    <property type="entry name" value="DALR_1"/>
    <property type="match status" value="1"/>
</dbReference>
<evidence type="ECO:0000256" key="7">
    <source>
        <dbReference type="ARBA" id="ARBA00023146"/>
    </source>
</evidence>
<dbReference type="Gene3D" id="3.40.50.620">
    <property type="entry name" value="HUPs"/>
    <property type="match status" value="1"/>
</dbReference>
<sequence>MIDFKEQIAEGLARETGLEKNELLLKIETPPDKKMGDYAFPTFTLAKTMRKNPAIIAQELKEKLEGMEGIEQIVVAGPYLNFFIDTKTLAENVLKAVVEEGDRFGASNLGEGKTVIVEYSSPNIAKPFHIGHIRTTIIGDSIKRIYKHLGYKVEAINHLGDYGTQFGMMIEAYKRWGDDEVIEKNAIPELVKLYVRINKEAEEDQELLDNSREWFRKLESGDEEAVSLWQWFRDLSLKEFERVYNMLDVEFDSFRGESYYSELMMKAVDEIKEKGLLVEDQGAQIINLDKYNLPPSIIIKSDGSTIYLTRDIATAIFRKEHYDFYKNIYVVGSQQNLHFQQLKAILKEMGYDWADDCIHVPFGMVSLPEGTLSTRKGKVVYLEDVLNRAVDKVEDILKEREETSGMKMDNRDELAHQVGIGAVKFQELFNQRIKDYVFDWDRTLSFDGETGPYVQYTHARMNSLLEKGGFDVSRPVDASLLTSKEEKELLQKLYGFNQVIVDSHEKYEPYFVTRYITDCAKIFNKYYTNTPILVDDDALKQARLLLVYGVKNMIRIGLDLLGIEAPDKM</sequence>
<comment type="subunit">
    <text evidence="9">Monomer.</text>
</comment>
<evidence type="ECO:0000256" key="6">
    <source>
        <dbReference type="ARBA" id="ARBA00022917"/>
    </source>
</evidence>
<dbReference type="InterPro" id="IPR001278">
    <property type="entry name" value="Arg-tRNA-ligase"/>
</dbReference>
<dbReference type="GO" id="GO:0004814">
    <property type="term" value="F:arginine-tRNA ligase activity"/>
    <property type="evidence" value="ECO:0007669"/>
    <property type="project" value="UniProtKB-EC"/>
</dbReference>
<dbReference type="PANTHER" id="PTHR11956">
    <property type="entry name" value="ARGINYL-TRNA SYNTHETASE"/>
    <property type="match status" value="1"/>
</dbReference>
<keyword evidence="6 9" id="KW-0648">Protein biosynthesis</keyword>
<dbReference type="SMART" id="SM00836">
    <property type="entry name" value="DALR_1"/>
    <property type="match status" value="1"/>
</dbReference>
<dbReference type="SUPFAM" id="SSF55190">
    <property type="entry name" value="Arginyl-tRNA synthetase (ArgRS), N-terminal 'additional' domain"/>
    <property type="match status" value="1"/>
</dbReference>
<dbReference type="SUPFAM" id="SSF52374">
    <property type="entry name" value="Nucleotidylyl transferase"/>
    <property type="match status" value="1"/>
</dbReference>
<feature type="domain" description="Arginyl tRNA synthetase N-terminal" evidence="12">
    <location>
        <begin position="2"/>
        <end position="84"/>
    </location>
</feature>
<keyword evidence="14" id="KW-1185">Reference proteome</keyword>
<evidence type="ECO:0000256" key="8">
    <source>
        <dbReference type="ARBA" id="ARBA00049339"/>
    </source>
</evidence>
<dbReference type="InterPro" id="IPR008909">
    <property type="entry name" value="DALR_anticod-bd"/>
</dbReference>
<comment type="caution">
    <text evidence="13">The sequence shown here is derived from an EMBL/GenBank/DDBJ whole genome shotgun (WGS) entry which is preliminary data.</text>
</comment>
<organism evidence="13 14">
    <name type="scientific">Aedoeadaptatus acetigenes</name>
    <dbReference type="NCBI Taxonomy" id="2981723"/>
    <lineage>
        <taxon>Bacteria</taxon>
        <taxon>Bacillati</taxon>
        <taxon>Bacillota</taxon>
        <taxon>Tissierellia</taxon>
        <taxon>Tissierellales</taxon>
        <taxon>Peptoniphilaceae</taxon>
        <taxon>Aedoeadaptatus</taxon>
    </lineage>
</organism>
<dbReference type="PANTHER" id="PTHR11956:SF5">
    <property type="entry name" value="ARGININE--TRNA LIGASE, CYTOPLASMIC"/>
    <property type="match status" value="1"/>
</dbReference>
<evidence type="ECO:0000256" key="4">
    <source>
        <dbReference type="ARBA" id="ARBA00022741"/>
    </source>
</evidence>
<dbReference type="RefSeq" id="WP_349054380.1">
    <property type="nucleotide sequence ID" value="NZ_JBBNPS010000022.1"/>
</dbReference>
<dbReference type="SUPFAM" id="SSF47323">
    <property type="entry name" value="Anticodon-binding domain of a subclass of class I aminoacyl-tRNA synthetases"/>
    <property type="match status" value="1"/>
</dbReference>
<dbReference type="InterPro" id="IPR009080">
    <property type="entry name" value="tRNAsynth_Ia_anticodon-bd"/>
</dbReference>
<dbReference type="Pfam" id="PF00750">
    <property type="entry name" value="tRNA-synt_1d"/>
    <property type="match status" value="1"/>
</dbReference>
<dbReference type="Gene3D" id="1.10.730.10">
    <property type="entry name" value="Isoleucyl-tRNA Synthetase, Domain 1"/>
    <property type="match status" value="1"/>
</dbReference>
<dbReference type="EMBL" id="JBBNPS010000022">
    <property type="protein sequence ID" value="MEQ3354072.1"/>
    <property type="molecule type" value="Genomic_DNA"/>
</dbReference>
<dbReference type="InterPro" id="IPR005148">
    <property type="entry name" value="Arg-tRNA-synth_N"/>
</dbReference>
<gene>
    <name evidence="9 13" type="primary">argS</name>
    <name evidence="13" type="ORF">AAA081_07180</name>
</gene>
<dbReference type="NCBIfam" id="TIGR00456">
    <property type="entry name" value="argS"/>
    <property type="match status" value="1"/>
</dbReference>
<dbReference type="InterPro" id="IPR035684">
    <property type="entry name" value="ArgRS_core"/>
</dbReference>
<evidence type="ECO:0000256" key="3">
    <source>
        <dbReference type="ARBA" id="ARBA00022598"/>
    </source>
</evidence>
<keyword evidence="5 9" id="KW-0067">ATP-binding</keyword>
<comment type="subcellular location">
    <subcellularLocation>
        <location evidence="9">Cytoplasm</location>
    </subcellularLocation>
</comment>
<reference evidence="13 14" key="1">
    <citation type="submission" date="2024-04" db="EMBL/GenBank/DDBJ databases">
        <title>Human intestinal bacterial collection.</title>
        <authorList>
            <person name="Pauvert C."/>
            <person name="Hitch T.C.A."/>
            <person name="Clavel T."/>
        </authorList>
    </citation>
    <scope>NUCLEOTIDE SEQUENCE [LARGE SCALE GENOMIC DNA]</scope>
    <source>
        <strain evidence="13 14">CLA-SR-H026</strain>
    </source>
</reference>
<evidence type="ECO:0000259" key="11">
    <source>
        <dbReference type="SMART" id="SM00836"/>
    </source>
</evidence>
<dbReference type="PROSITE" id="PS00178">
    <property type="entry name" value="AA_TRNA_LIGASE_I"/>
    <property type="match status" value="1"/>
</dbReference>
<keyword evidence="4 9" id="KW-0547">Nucleotide-binding</keyword>
<proteinExistence type="inferred from homology"/>
<keyword evidence="3 9" id="KW-0436">Ligase</keyword>
<evidence type="ECO:0000256" key="2">
    <source>
        <dbReference type="ARBA" id="ARBA00022490"/>
    </source>
</evidence>
<evidence type="ECO:0000256" key="10">
    <source>
        <dbReference type="RuleBase" id="RU363038"/>
    </source>
</evidence>
<keyword evidence="7 9" id="KW-0030">Aminoacyl-tRNA synthetase</keyword>
<comment type="similarity">
    <text evidence="1 9 10">Belongs to the class-I aminoacyl-tRNA synthetase family.</text>
</comment>
<feature type="domain" description="DALR anticodon binding" evidence="11">
    <location>
        <begin position="454"/>
        <end position="569"/>
    </location>
</feature>
<name>A0ABV1J797_9FIRM</name>